<dbReference type="GO" id="GO:0065002">
    <property type="term" value="P:intracellular protein transmembrane transport"/>
    <property type="evidence" value="ECO:0007669"/>
    <property type="project" value="UniProtKB-UniRule"/>
</dbReference>
<feature type="transmembrane region" description="Helical" evidence="11">
    <location>
        <begin position="461"/>
        <end position="479"/>
    </location>
</feature>
<dbReference type="InterPro" id="IPR022813">
    <property type="entry name" value="SecD/SecF_arch_bac"/>
</dbReference>
<feature type="transmembrane region" description="Helical" evidence="11">
    <location>
        <begin position="552"/>
        <end position="574"/>
    </location>
</feature>
<dbReference type="GO" id="GO:0015450">
    <property type="term" value="F:protein-transporting ATPase activity"/>
    <property type="evidence" value="ECO:0007669"/>
    <property type="project" value="InterPro"/>
</dbReference>
<evidence type="ECO:0000256" key="4">
    <source>
        <dbReference type="ARBA" id="ARBA00022692"/>
    </source>
</evidence>
<dbReference type="Pfam" id="PF22599">
    <property type="entry name" value="SecDF_P1_head"/>
    <property type="match status" value="1"/>
</dbReference>
<keyword evidence="5 11" id="KW-0653">Protein transport</keyword>
<dbReference type="FunFam" id="3.30.1360.200:FF:000001">
    <property type="entry name" value="Protein translocase subunit SecD"/>
    <property type="match status" value="1"/>
</dbReference>
<dbReference type="GO" id="GO:0005886">
    <property type="term" value="C:plasma membrane"/>
    <property type="evidence" value="ECO:0007669"/>
    <property type="project" value="UniProtKB-SubCell"/>
</dbReference>
<feature type="domain" description="SecDF P1 head subdomain" evidence="15">
    <location>
        <begin position="305"/>
        <end position="435"/>
    </location>
</feature>
<dbReference type="EMBL" id="QNRT01000002">
    <property type="protein sequence ID" value="RBP50791.1"/>
    <property type="molecule type" value="Genomic_DNA"/>
</dbReference>
<dbReference type="FunFam" id="1.20.1640.10:FF:000004">
    <property type="entry name" value="Protein translocase subunit SecD"/>
    <property type="match status" value="1"/>
</dbReference>
<dbReference type="GO" id="GO:0043952">
    <property type="term" value="P:protein transport by the Sec complex"/>
    <property type="evidence" value="ECO:0007669"/>
    <property type="project" value="UniProtKB-UniRule"/>
</dbReference>
<comment type="caution">
    <text evidence="16">The sequence shown here is derived from an EMBL/GenBank/DDBJ whole genome shotgun (WGS) entry which is preliminary data.</text>
</comment>
<dbReference type="PRINTS" id="PR00702">
    <property type="entry name" value="ACRIFLAVINRP"/>
</dbReference>
<dbReference type="GO" id="GO:0006605">
    <property type="term" value="P:protein targeting"/>
    <property type="evidence" value="ECO:0007669"/>
    <property type="project" value="UniProtKB-UniRule"/>
</dbReference>
<dbReference type="Gene3D" id="3.30.1360.200">
    <property type="match status" value="1"/>
</dbReference>
<dbReference type="InterPro" id="IPR001036">
    <property type="entry name" value="Acrflvin-R"/>
</dbReference>
<evidence type="ECO:0000259" key="13">
    <source>
        <dbReference type="Pfam" id="PF13721"/>
    </source>
</evidence>
<dbReference type="PANTHER" id="PTHR30081">
    <property type="entry name" value="PROTEIN-EXPORT MEMBRANE PROTEIN SEC"/>
    <property type="match status" value="1"/>
</dbReference>
<dbReference type="PANTHER" id="PTHR30081:SF1">
    <property type="entry name" value="PROTEIN TRANSLOCASE SUBUNIT SECD"/>
    <property type="match status" value="1"/>
</dbReference>
<evidence type="ECO:0000256" key="10">
    <source>
        <dbReference type="ARBA" id="ARBA00068220"/>
    </source>
</evidence>
<evidence type="ECO:0000259" key="12">
    <source>
        <dbReference type="Pfam" id="PF02355"/>
    </source>
</evidence>
<dbReference type="Pfam" id="PF21760">
    <property type="entry name" value="SecD_1st"/>
    <property type="match status" value="1"/>
</dbReference>
<dbReference type="Pfam" id="PF02355">
    <property type="entry name" value="SecD_SecF_C"/>
    <property type="match status" value="1"/>
</dbReference>
<keyword evidence="7 11" id="KW-0811">Translocation</keyword>
<comment type="function">
    <text evidence="11">Part of the Sec protein translocase complex. Interacts with the SecYEG preprotein conducting channel. SecDF uses the proton motive force (PMF) to complete protein translocation after the ATP-dependent function of SecA.</text>
</comment>
<keyword evidence="2 11" id="KW-0813">Transport</keyword>
<accession>A0A395JJC7</accession>
<dbReference type="SUPFAM" id="SSF82866">
    <property type="entry name" value="Multidrug efflux transporter AcrB transmembrane domain"/>
    <property type="match status" value="1"/>
</dbReference>
<dbReference type="RefSeq" id="WP_113953615.1">
    <property type="nucleotide sequence ID" value="NZ_QNRT01000002.1"/>
</dbReference>
<feature type="domain" description="Protein export membrane protein SecD/SecF C-terminal" evidence="12">
    <location>
        <begin position="438"/>
        <end position="607"/>
    </location>
</feature>
<keyword evidence="8 11" id="KW-0472">Membrane</keyword>
<evidence type="ECO:0000256" key="7">
    <source>
        <dbReference type="ARBA" id="ARBA00023010"/>
    </source>
</evidence>
<keyword evidence="6 11" id="KW-1133">Transmembrane helix</keyword>
<dbReference type="HAMAP" id="MF_01463_B">
    <property type="entry name" value="SecD_B"/>
    <property type="match status" value="1"/>
</dbReference>
<dbReference type="Proteomes" id="UP000253083">
    <property type="component" value="Unassembled WGS sequence"/>
</dbReference>
<dbReference type="InterPro" id="IPR055344">
    <property type="entry name" value="SecD_SecF_C_bact"/>
</dbReference>
<feature type="transmembrane region" description="Helical" evidence="11">
    <location>
        <begin position="511"/>
        <end position="531"/>
    </location>
</feature>
<comment type="caution">
    <text evidence="11">Lacks conserved residue(s) required for the propagation of feature annotation.</text>
</comment>
<reference evidence="16 17" key="1">
    <citation type="submission" date="2018-06" db="EMBL/GenBank/DDBJ databases">
        <title>Genomic Encyclopedia of Type Strains, Phase IV (KMG-IV): sequencing the most valuable type-strain genomes for metagenomic binning, comparative biology and taxonomic classification.</title>
        <authorList>
            <person name="Goeker M."/>
        </authorList>
    </citation>
    <scope>NUCLEOTIDE SEQUENCE [LARGE SCALE GENOMIC DNA]</scope>
    <source>
        <strain evidence="16 17">DSM 24032</strain>
    </source>
</reference>
<keyword evidence="3 11" id="KW-1003">Cell membrane</keyword>
<evidence type="ECO:0000256" key="3">
    <source>
        <dbReference type="ARBA" id="ARBA00022475"/>
    </source>
</evidence>
<dbReference type="InterPro" id="IPR027398">
    <property type="entry name" value="SecD-TM"/>
</dbReference>
<dbReference type="InParanoid" id="A0A395JJC7"/>
<feature type="domain" description="Protein translocase subunit SecDF P1" evidence="14">
    <location>
        <begin position="230"/>
        <end position="288"/>
    </location>
</feature>
<evidence type="ECO:0000313" key="17">
    <source>
        <dbReference type="Proteomes" id="UP000253083"/>
    </source>
</evidence>
<comment type="similarity">
    <text evidence="9 11">Belongs to the SecD/SecF family. SecD subfamily.</text>
</comment>
<dbReference type="Pfam" id="PF07549">
    <property type="entry name" value="Sec_GG"/>
    <property type="match status" value="1"/>
</dbReference>
<name>A0A395JJC7_9GAMM</name>
<evidence type="ECO:0000259" key="15">
    <source>
        <dbReference type="Pfam" id="PF22599"/>
    </source>
</evidence>
<keyword evidence="4 11" id="KW-0812">Transmembrane</keyword>
<dbReference type="InterPro" id="IPR048634">
    <property type="entry name" value="SecD_SecF_C"/>
</dbReference>
<dbReference type="InterPro" id="IPR048631">
    <property type="entry name" value="SecD_1st"/>
</dbReference>
<feature type="transmembrane region" description="Helical" evidence="11">
    <location>
        <begin position="580"/>
        <end position="608"/>
    </location>
</feature>
<feature type="domain" description="SecD export protein N-terminal TM" evidence="13">
    <location>
        <begin position="1"/>
        <end position="102"/>
    </location>
</feature>
<organism evidence="16 17">
    <name type="scientific">Arenicella xantha</name>
    <dbReference type="NCBI Taxonomy" id="644221"/>
    <lineage>
        <taxon>Bacteria</taxon>
        <taxon>Pseudomonadati</taxon>
        <taxon>Pseudomonadota</taxon>
        <taxon>Gammaproteobacteria</taxon>
        <taxon>Arenicellales</taxon>
        <taxon>Arenicellaceae</taxon>
        <taxon>Arenicella</taxon>
    </lineage>
</organism>
<dbReference type="Gene3D" id="1.20.1640.10">
    <property type="entry name" value="Multidrug efflux transporter AcrB transmembrane domain"/>
    <property type="match status" value="1"/>
</dbReference>
<feature type="transmembrane region" description="Helical" evidence="11">
    <location>
        <begin position="486"/>
        <end position="505"/>
    </location>
</feature>
<dbReference type="FunCoup" id="A0A395JJC7">
    <property type="interactions" value="320"/>
</dbReference>
<evidence type="ECO:0000256" key="2">
    <source>
        <dbReference type="ARBA" id="ARBA00022448"/>
    </source>
</evidence>
<evidence type="ECO:0000259" key="14">
    <source>
        <dbReference type="Pfam" id="PF21760"/>
    </source>
</evidence>
<dbReference type="InterPro" id="IPR054384">
    <property type="entry name" value="SecDF_P1_head"/>
</dbReference>
<dbReference type="NCBIfam" id="TIGR01129">
    <property type="entry name" value="secD"/>
    <property type="match status" value="1"/>
</dbReference>
<dbReference type="Pfam" id="PF13721">
    <property type="entry name" value="SecD-TM1"/>
    <property type="match status" value="1"/>
</dbReference>
<sequence length="618" mass="67553">MNKNPTWKYLLLLFIVAFGVIYATPNLYQADPGLQVVGARTADVDNVVLQRVKKTLDEAGIEIKSLSLEQGKLRARLSSEDDQTRGQVLLKEELGDNYPVALADITTTPQWLQNLGGAPMYLGLDLRGGVHFLLQVDMAAAEKKANDDYYEDIRRLLREEGLRYSGMVRQKNGAISIRFADQTIRDQANSLISVQYAELHRFDTQDGDKFFLNIEVNETALSEIRSAALKKNMLALRNRIDQLGVSEPVIQQQGVDRIVVQLPGVKDPSVAKDILGKTATLQVHLVDEENQASNERGRVPSGSQRFYFRDGRGILLQKRVLYSGENIIDASASISQQDGGPVVSIRLDAKGTTINSDVTGDNIGKRMAVVYVESIPQTITDAKGNVKIITKKVEEVITAPTINDQLGKSFIITGLSSPKETQDIALLLRAGSLAAPVYIIEERTVGPSLGAENIAKGFQSVFYGFMAVLVFMVIFYRVFGAVASFALILNLVIIVGVLSLLQATLTLPGVAGMVLTVGMAVDANVLIFERIREEIQDGAAPQMAIHRGYDNAFSTIIDANLTTLIAALVLFNFGTGPIRGFAITLSIGIATSMVTAIFVTRVLVNMIYGNRRLDKLSM</sequence>
<keyword evidence="17" id="KW-1185">Reference proteome</keyword>
<evidence type="ECO:0000256" key="1">
    <source>
        <dbReference type="ARBA" id="ARBA00004651"/>
    </source>
</evidence>
<evidence type="ECO:0000256" key="5">
    <source>
        <dbReference type="ARBA" id="ARBA00022927"/>
    </source>
</evidence>
<dbReference type="Gene3D" id="3.30.70.3400">
    <property type="match status" value="2"/>
</dbReference>
<evidence type="ECO:0000313" key="16">
    <source>
        <dbReference type="EMBL" id="RBP50791.1"/>
    </source>
</evidence>
<evidence type="ECO:0000256" key="9">
    <source>
        <dbReference type="ARBA" id="ARBA00060774"/>
    </source>
</evidence>
<dbReference type="InterPro" id="IPR022646">
    <property type="entry name" value="SecD/SecF_CS"/>
</dbReference>
<comment type="subcellular location">
    <subcellularLocation>
        <location evidence="1 11">Cell membrane</location>
        <topology evidence="1 11">Multi-pass membrane protein</topology>
    </subcellularLocation>
</comment>
<dbReference type="OrthoDB" id="9805019at2"/>
<proteinExistence type="inferred from homology"/>
<evidence type="ECO:0000256" key="11">
    <source>
        <dbReference type="HAMAP-Rule" id="MF_01463"/>
    </source>
</evidence>
<comment type="subunit">
    <text evidence="11">Forms a complex with SecF. Part of the essential Sec protein translocation apparatus which comprises SecA, SecYEG and auxiliary proteins SecDF-YajC and YidC.</text>
</comment>
<dbReference type="NCBIfam" id="TIGR00916">
    <property type="entry name" value="2A0604s01"/>
    <property type="match status" value="1"/>
</dbReference>
<dbReference type="AlphaFoldDB" id="A0A395JJC7"/>
<evidence type="ECO:0000256" key="6">
    <source>
        <dbReference type="ARBA" id="ARBA00022989"/>
    </source>
</evidence>
<protein>
    <recommendedName>
        <fullName evidence="10 11">Protein translocase subunit SecD</fullName>
    </recommendedName>
</protein>
<gene>
    <name evidence="11" type="primary">secD</name>
    <name evidence="16" type="ORF">DFR28_102207</name>
</gene>
<dbReference type="Gene3D" id="3.30.70.260">
    <property type="match status" value="1"/>
</dbReference>
<dbReference type="InterPro" id="IPR005791">
    <property type="entry name" value="SecD"/>
</dbReference>
<evidence type="ECO:0000256" key="8">
    <source>
        <dbReference type="ARBA" id="ARBA00023136"/>
    </source>
</evidence>